<keyword evidence="3" id="KW-1185">Reference proteome</keyword>
<reference evidence="3" key="1">
    <citation type="submission" date="2010-03" db="EMBL/GenBank/DDBJ databases">
        <title>The complete chromosome of Tsukamurella paurometabola DSM 20162.</title>
        <authorList>
            <consortium name="US DOE Joint Genome Institute (JGI-PGF)"/>
            <person name="Lucas S."/>
            <person name="Copeland A."/>
            <person name="Lapidus A."/>
            <person name="Glavina del Rio T."/>
            <person name="Dalin E."/>
            <person name="Tice H."/>
            <person name="Bruce D."/>
            <person name="Goodwin L."/>
            <person name="Pitluck S."/>
            <person name="Kyrpides N."/>
            <person name="Mavromatis K."/>
            <person name="Ivanova N."/>
            <person name="Mikhailova N."/>
            <person name="Munk A.C."/>
            <person name="Brettin T."/>
            <person name="Detter J.C."/>
            <person name="Tapia R."/>
            <person name="Han C."/>
            <person name="Larimer F."/>
            <person name="Land M."/>
            <person name="Hauser L."/>
            <person name="Markowitz V."/>
            <person name="Cheng J.-F."/>
            <person name="Hugenholtz P."/>
            <person name="Woyke T."/>
            <person name="Wu D."/>
            <person name="Jando M."/>
            <person name="Brambilla E."/>
            <person name="Klenk H.-P."/>
            <person name="Eisen J.A."/>
        </authorList>
    </citation>
    <scope>NUCLEOTIDE SEQUENCE [LARGE SCALE GENOMIC DNA]</scope>
    <source>
        <strain evidence="3">ATCC 8368 / DSM 20162 / CCUG 35730 / CIP 100753 / JCM 10117 / KCTC 9821 / NBRC 16120 / NCIMB 702349 / NCTC 13040</strain>
    </source>
</reference>
<keyword evidence="1" id="KW-0812">Transmembrane</keyword>
<keyword evidence="1" id="KW-0472">Membrane</keyword>
<organism evidence="2 3">
    <name type="scientific">Tsukamurella paurometabola (strain ATCC 8368 / DSM 20162 / CCUG 35730 / CIP 100753 / JCM 10117 / KCTC 9821 / NBRC 16120 / NCIMB 702349 / NCTC 13040)</name>
    <name type="common">Corynebacterium paurometabolum</name>
    <dbReference type="NCBI Taxonomy" id="521096"/>
    <lineage>
        <taxon>Bacteria</taxon>
        <taxon>Bacillati</taxon>
        <taxon>Actinomycetota</taxon>
        <taxon>Actinomycetes</taxon>
        <taxon>Mycobacteriales</taxon>
        <taxon>Tsukamurellaceae</taxon>
        <taxon>Tsukamurella</taxon>
    </lineage>
</organism>
<feature type="transmembrane region" description="Helical" evidence="1">
    <location>
        <begin position="33"/>
        <end position="54"/>
    </location>
</feature>
<feature type="transmembrane region" description="Helical" evidence="1">
    <location>
        <begin position="9"/>
        <end position="27"/>
    </location>
</feature>
<evidence type="ECO:0000313" key="3">
    <source>
        <dbReference type="Proteomes" id="UP000001213"/>
    </source>
</evidence>
<dbReference type="Pfam" id="PF07077">
    <property type="entry name" value="DUF1345"/>
    <property type="match status" value="1"/>
</dbReference>
<feature type="transmembrane region" description="Helical" evidence="1">
    <location>
        <begin position="108"/>
        <end position="130"/>
    </location>
</feature>
<dbReference type="AlphaFoldDB" id="D5UP13"/>
<protein>
    <recommendedName>
        <fullName evidence="4">DUF1345 domain-containing protein</fullName>
    </recommendedName>
</protein>
<feature type="transmembrane region" description="Helical" evidence="1">
    <location>
        <begin position="179"/>
        <end position="201"/>
    </location>
</feature>
<dbReference type="STRING" id="521096.Tpau_4153"/>
<feature type="transmembrane region" description="Helical" evidence="1">
    <location>
        <begin position="75"/>
        <end position="96"/>
    </location>
</feature>
<evidence type="ECO:0000256" key="1">
    <source>
        <dbReference type="SAM" id="Phobius"/>
    </source>
</evidence>
<evidence type="ECO:0000313" key="2">
    <source>
        <dbReference type="EMBL" id="ADG80722.1"/>
    </source>
</evidence>
<dbReference type="InterPro" id="IPR009781">
    <property type="entry name" value="DUF1345"/>
</dbReference>
<dbReference type="eggNOG" id="COG4291">
    <property type="taxonomic scope" value="Bacteria"/>
</dbReference>
<reference evidence="2 3" key="2">
    <citation type="journal article" date="2011" name="Stand. Genomic Sci.">
        <title>Complete genome sequence of Tsukamurella paurometabola type strain (no. 33).</title>
        <authorList>
            <person name="Munk A.C."/>
            <person name="Lapidus A."/>
            <person name="Lucas S."/>
            <person name="Nolan M."/>
            <person name="Tice H."/>
            <person name="Cheng J.F."/>
            <person name="Del Rio T.G."/>
            <person name="Goodwin L."/>
            <person name="Pitluck S."/>
            <person name="Liolios K."/>
            <person name="Huntemann M."/>
            <person name="Ivanova N."/>
            <person name="Mavromatis K."/>
            <person name="Mikhailova N."/>
            <person name="Pati A."/>
            <person name="Chen A."/>
            <person name="Palaniappan K."/>
            <person name="Tapia R."/>
            <person name="Han C."/>
            <person name="Land M."/>
            <person name="Hauser L."/>
            <person name="Chang Y.J."/>
            <person name="Jeffries C.D."/>
            <person name="Brettin T."/>
            <person name="Yasawong M."/>
            <person name="Brambilla E.M."/>
            <person name="Rohde M."/>
            <person name="Sikorski J."/>
            <person name="Goker M."/>
            <person name="Detter J.C."/>
            <person name="Woyke T."/>
            <person name="Bristow J."/>
            <person name="Eisen J.A."/>
            <person name="Markowitz V."/>
            <person name="Hugenholtz P."/>
            <person name="Kyrpides N.C."/>
            <person name="Klenk H.P."/>
        </authorList>
    </citation>
    <scope>NUCLEOTIDE SEQUENCE [LARGE SCALE GENOMIC DNA]</scope>
    <source>
        <strain evidence="3">ATCC 8368 / DSM 20162 / CCUG 35730 / CIP 100753 / JCM 10117 / KCTC 9821 / NBRC 16120 / NCIMB 702349 / NCTC 13040</strain>
    </source>
</reference>
<proteinExistence type="predicted"/>
<evidence type="ECO:0008006" key="4">
    <source>
        <dbReference type="Google" id="ProtNLM"/>
    </source>
</evidence>
<dbReference type="HOGENOM" id="CLU_098677_0_0_11"/>
<sequence length="203" mass="22313">MMRRNVVPLLEYALTGLGLIWLAYVLVSGRPAIGLLIAWDLAALGYIMLNWIALRRNIPDEESVEGDVRAPAWQATLFAVVASGSGLVGGMLMIVWRDDDAADPWLQPAAAATVLLSWVLLHMAFAQIYARSFYTEGGLDFPHCESPQATEFLYFSFTVGTSFAVSDVTVTSTPMRRRLIVHSVLSFFFNAAVVAIALDWIKG</sequence>
<dbReference type="KEGG" id="tpr:Tpau_4153"/>
<name>D5UP13_TSUPD</name>
<dbReference type="Proteomes" id="UP000001213">
    <property type="component" value="Chromosome"/>
</dbReference>
<gene>
    <name evidence="2" type="ordered locus">Tpau_4153</name>
</gene>
<accession>D5UP13</accession>
<keyword evidence="1" id="KW-1133">Transmembrane helix</keyword>
<dbReference type="EMBL" id="CP001966">
    <property type="protein sequence ID" value="ADG80722.1"/>
    <property type="molecule type" value="Genomic_DNA"/>
</dbReference>
<dbReference type="RefSeq" id="WP_013128711.1">
    <property type="nucleotide sequence ID" value="NC_014158.1"/>
</dbReference>